<reference evidence="5" key="1">
    <citation type="submission" date="2017-02" db="UniProtKB">
        <authorList>
            <consortium name="WormBaseParasite"/>
        </authorList>
    </citation>
    <scope>IDENTIFICATION</scope>
</reference>
<accession>A0A0N4U2X9</accession>
<name>A0A0N4U2X9_DRAME</name>
<evidence type="ECO:0000313" key="2">
    <source>
        <dbReference type="EMBL" id="VDN55447.1"/>
    </source>
</evidence>
<sequence>MTFLIWGVASSNKIKQSKLIKELELRNKHLAIENEFLSASLAEENWKKLKEKEVNDLKVSLEAANTKNATLMSENDELMKKIAQLELKNEQQLKFPLECGTFITCYPSVPRVTGQDSDIVCNEEIGQINAESPTLKAMNAKYSTLEAKFSAAKEKWQEELAVSENELDKIRQEREVLVKTVRTLEEKLAKSEKRVSELKQLDEEEEDWTKISLGENI</sequence>
<proteinExistence type="predicted"/>
<dbReference type="OrthoDB" id="9895588at2759"/>
<evidence type="ECO:0000313" key="3">
    <source>
        <dbReference type="Proteomes" id="UP000038040"/>
    </source>
</evidence>
<protein>
    <submittedName>
        <fullName evidence="5">Protein CASP</fullName>
    </submittedName>
</protein>
<keyword evidence="1" id="KW-0175">Coiled coil</keyword>
<evidence type="ECO:0000256" key="1">
    <source>
        <dbReference type="SAM" id="Coils"/>
    </source>
</evidence>
<keyword evidence="4" id="KW-1185">Reference proteome</keyword>
<organism evidence="3 5">
    <name type="scientific">Dracunculus medinensis</name>
    <name type="common">Guinea worm</name>
    <dbReference type="NCBI Taxonomy" id="318479"/>
    <lineage>
        <taxon>Eukaryota</taxon>
        <taxon>Metazoa</taxon>
        <taxon>Ecdysozoa</taxon>
        <taxon>Nematoda</taxon>
        <taxon>Chromadorea</taxon>
        <taxon>Rhabditida</taxon>
        <taxon>Spirurina</taxon>
        <taxon>Dracunculoidea</taxon>
        <taxon>Dracunculidae</taxon>
        <taxon>Dracunculus</taxon>
    </lineage>
</organism>
<dbReference type="WBParaSite" id="DME_0000106001-mRNA-1">
    <property type="protein sequence ID" value="DME_0000106001-mRNA-1"/>
    <property type="gene ID" value="DME_0000106001"/>
</dbReference>
<feature type="coiled-coil region" evidence="1">
    <location>
        <begin position="20"/>
        <end position="88"/>
    </location>
</feature>
<dbReference type="Proteomes" id="UP000274756">
    <property type="component" value="Unassembled WGS sequence"/>
</dbReference>
<evidence type="ECO:0000313" key="5">
    <source>
        <dbReference type="WBParaSite" id="DME_0000106001-mRNA-1"/>
    </source>
</evidence>
<reference evidence="2 4" key="2">
    <citation type="submission" date="2018-11" db="EMBL/GenBank/DDBJ databases">
        <authorList>
            <consortium name="Pathogen Informatics"/>
        </authorList>
    </citation>
    <scope>NUCLEOTIDE SEQUENCE [LARGE SCALE GENOMIC DNA]</scope>
</reference>
<gene>
    <name evidence="2" type="ORF">DME_LOCUS5420</name>
</gene>
<dbReference type="Proteomes" id="UP000038040">
    <property type="component" value="Unplaced"/>
</dbReference>
<dbReference type="EMBL" id="UYYG01001152">
    <property type="protein sequence ID" value="VDN55447.1"/>
    <property type="molecule type" value="Genomic_DNA"/>
</dbReference>
<dbReference type="AlphaFoldDB" id="A0A0N4U2X9"/>
<feature type="coiled-coil region" evidence="1">
    <location>
        <begin position="135"/>
        <end position="201"/>
    </location>
</feature>
<evidence type="ECO:0000313" key="4">
    <source>
        <dbReference type="Proteomes" id="UP000274756"/>
    </source>
</evidence>